<dbReference type="Proteomes" id="UP000050509">
    <property type="component" value="Unassembled WGS sequence"/>
</dbReference>
<comment type="caution">
    <text evidence="4">The sequence shown here is derived from an EMBL/GenBank/DDBJ whole genome shotgun (WGS) entry which is preliminary data.</text>
</comment>
<keyword evidence="5" id="KW-1185">Reference proteome</keyword>
<protein>
    <recommendedName>
        <fullName evidence="3">Methyltransferase domain-containing protein</fullName>
    </recommendedName>
</protein>
<accession>A0A0P9FCP4</accession>
<dbReference type="AlphaFoldDB" id="A0A0P9FCP4"/>
<keyword evidence="1" id="KW-0489">Methyltransferase</keyword>
<dbReference type="Gene3D" id="3.40.50.150">
    <property type="entry name" value="Vaccinia Virus protein VP39"/>
    <property type="match status" value="1"/>
</dbReference>
<reference evidence="4 5" key="1">
    <citation type="submission" date="2015-09" db="EMBL/GenBank/DDBJ databases">
        <title>Draft genome sequence of Kouleothrix aurantiaca JCM 19913.</title>
        <authorList>
            <person name="Hemp J."/>
        </authorList>
    </citation>
    <scope>NUCLEOTIDE SEQUENCE [LARGE SCALE GENOMIC DNA]</scope>
    <source>
        <strain evidence="4 5">COM-B</strain>
    </source>
</reference>
<dbReference type="GO" id="GO:0032259">
    <property type="term" value="P:methylation"/>
    <property type="evidence" value="ECO:0007669"/>
    <property type="project" value="UniProtKB-KW"/>
</dbReference>
<name>A0A0P9FCP4_9CHLR</name>
<dbReference type="InterPro" id="IPR051052">
    <property type="entry name" value="Diverse_substrate_MTase"/>
</dbReference>
<keyword evidence="2" id="KW-0808">Transferase</keyword>
<evidence type="ECO:0000256" key="1">
    <source>
        <dbReference type="ARBA" id="ARBA00022603"/>
    </source>
</evidence>
<evidence type="ECO:0000313" key="5">
    <source>
        <dbReference type="Proteomes" id="UP000050509"/>
    </source>
</evidence>
<evidence type="ECO:0000313" key="4">
    <source>
        <dbReference type="EMBL" id="KPV54487.1"/>
    </source>
</evidence>
<dbReference type="Pfam" id="PF13649">
    <property type="entry name" value="Methyltransf_25"/>
    <property type="match status" value="1"/>
</dbReference>
<dbReference type="InterPro" id="IPR029063">
    <property type="entry name" value="SAM-dependent_MTases_sf"/>
</dbReference>
<dbReference type="CDD" id="cd02440">
    <property type="entry name" value="AdoMet_MTases"/>
    <property type="match status" value="1"/>
</dbReference>
<dbReference type="EMBL" id="LJCR01000050">
    <property type="protein sequence ID" value="KPV54487.1"/>
    <property type="molecule type" value="Genomic_DNA"/>
</dbReference>
<gene>
    <name evidence="4" type="ORF">SE17_03480</name>
</gene>
<evidence type="ECO:0000259" key="3">
    <source>
        <dbReference type="Pfam" id="PF13649"/>
    </source>
</evidence>
<evidence type="ECO:0000256" key="2">
    <source>
        <dbReference type="ARBA" id="ARBA00022679"/>
    </source>
</evidence>
<sequence length="277" mass="30077">MPTDPRPSHFRTSFDQVAEEYDAARPGYPPALIDDIVALAALPSPASILEIGCGTGQATQPFAERGDHMLCLDIGAAMLAVARRKFASYPHVAFHHGAFEEWPTQAGAFDLVMAATAFHWIPAELGYPKAAAALKPTGSLAIFAHEHMPLDPAFAADLHAIEQDLAPDWPDPRNPPDLAASIAAAAAAIDATGLFAPTVARTYPWARSYAADEFVRLHNTFSNYRSLNDATRAEIFRAIADLIERRYAGTVTKSYLAVLYLARKRKCAFSAGLRAWE</sequence>
<dbReference type="GO" id="GO:0008168">
    <property type="term" value="F:methyltransferase activity"/>
    <property type="evidence" value="ECO:0007669"/>
    <property type="project" value="UniProtKB-KW"/>
</dbReference>
<proteinExistence type="predicted"/>
<dbReference type="SUPFAM" id="SSF53335">
    <property type="entry name" value="S-adenosyl-L-methionine-dependent methyltransferases"/>
    <property type="match status" value="1"/>
</dbReference>
<organism evidence="4 5">
    <name type="scientific">Kouleothrix aurantiaca</name>
    <dbReference type="NCBI Taxonomy" id="186479"/>
    <lineage>
        <taxon>Bacteria</taxon>
        <taxon>Bacillati</taxon>
        <taxon>Chloroflexota</taxon>
        <taxon>Chloroflexia</taxon>
        <taxon>Chloroflexales</taxon>
        <taxon>Roseiflexineae</taxon>
        <taxon>Roseiflexaceae</taxon>
        <taxon>Kouleothrix</taxon>
    </lineage>
</organism>
<dbReference type="PANTHER" id="PTHR44942">
    <property type="entry name" value="METHYLTRANSF_11 DOMAIN-CONTAINING PROTEIN"/>
    <property type="match status" value="1"/>
</dbReference>
<dbReference type="PANTHER" id="PTHR44942:SF4">
    <property type="entry name" value="METHYLTRANSFERASE TYPE 11 DOMAIN-CONTAINING PROTEIN"/>
    <property type="match status" value="1"/>
</dbReference>
<dbReference type="InterPro" id="IPR041698">
    <property type="entry name" value="Methyltransf_25"/>
</dbReference>
<feature type="domain" description="Methyltransferase" evidence="3">
    <location>
        <begin position="48"/>
        <end position="138"/>
    </location>
</feature>